<dbReference type="GO" id="GO:0016747">
    <property type="term" value="F:acyltransferase activity, transferring groups other than amino-acyl groups"/>
    <property type="evidence" value="ECO:0007669"/>
    <property type="project" value="InterPro"/>
</dbReference>
<dbReference type="EMBL" id="PDJD01000001">
    <property type="protein sequence ID" value="PFG19327.1"/>
    <property type="molecule type" value="Genomic_DNA"/>
</dbReference>
<dbReference type="InterPro" id="IPR016181">
    <property type="entry name" value="Acyl_CoA_acyltransferase"/>
</dbReference>
<dbReference type="Pfam" id="PF00583">
    <property type="entry name" value="Acetyltransf_1"/>
    <property type="match status" value="1"/>
</dbReference>
<keyword evidence="2" id="KW-0012">Acyltransferase</keyword>
<dbReference type="PANTHER" id="PTHR43877">
    <property type="entry name" value="AMINOALKYLPHOSPHONATE N-ACETYLTRANSFERASE-RELATED-RELATED"/>
    <property type="match status" value="1"/>
</dbReference>
<sequence length="280" mass="29887">MGRLQTRVLAPQDLRQALALCRQDPVSSVLAAVRLNESGVAAGAGGTWGAYRDGELRSFVWLGANVIPVSPSGDGLAELAPRLLHSRGRLSSIVGERGSVETLWGEVAGQWPAPRQVRGDQPSLVLRERALVPPHPRVREARPEEFEAVLPASVAMFADEYGYSPMSSPQGAYATRVRQLIDGGRTFVLMEQAAGLPRVAFKADIGAMAMGVAQIQGVWVAPHLRGRGLGTAGMAAVVDLARARGAEVVSLYVNDYNDAARRMYATVGFVQEGSYATIVL</sequence>
<dbReference type="Gene3D" id="3.40.630.30">
    <property type="match status" value="1"/>
</dbReference>
<comment type="caution">
    <text evidence="4">The sequence shown here is derived from an EMBL/GenBank/DDBJ whole genome shotgun (WGS) entry which is preliminary data.</text>
</comment>
<keyword evidence="1" id="KW-0808">Transferase</keyword>
<dbReference type="Proteomes" id="UP000224915">
    <property type="component" value="Unassembled WGS sequence"/>
</dbReference>
<dbReference type="InterPro" id="IPR050832">
    <property type="entry name" value="Bact_Acetyltransf"/>
</dbReference>
<evidence type="ECO:0000256" key="2">
    <source>
        <dbReference type="ARBA" id="ARBA00023315"/>
    </source>
</evidence>
<reference evidence="4 5" key="1">
    <citation type="submission" date="2017-10" db="EMBL/GenBank/DDBJ databases">
        <title>Sequencing the genomes of 1000 actinobacteria strains.</title>
        <authorList>
            <person name="Klenk H.-P."/>
        </authorList>
    </citation>
    <scope>NUCLEOTIDE SEQUENCE [LARGE SCALE GENOMIC DNA]</scope>
    <source>
        <strain evidence="4 5">DSM 21801</strain>
    </source>
</reference>
<dbReference type="AlphaFoldDB" id="A0A2A9CY11"/>
<feature type="domain" description="N-acetyltransferase" evidence="3">
    <location>
        <begin position="136"/>
        <end position="280"/>
    </location>
</feature>
<proteinExistence type="predicted"/>
<dbReference type="InterPro" id="IPR025289">
    <property type="entry name" value="DUF4081"/>
</dbReference>
<evidence type="ECO:0000259" key="3">
    <source>
        <dbReference type="PROSITE" id="PS51186"/>
    </source>
</evidence>
<organism evidence="4 5">
    <name type="scientific">Serinibacter salmoneus</name>
    <dbReference type="NCBI Taxonomy" id="556530"/>
    <lineage>
        <taxon>Bacteria</taxon>
        <taxon>Bacillati</taxon>
        <taxon>Actinomycetota</taxon>
        <taxon>Actinomycetes</taxon>
        <taxon>Micrococcales</taxon>
        <taxon>Beutenbergiaceae</taxon>
        <taxon>Serinibacter</taxon>
    </lineage>
</organism>
<dbReference type="CDD" id="cd04301">
    <property type="entry name" value="NAT_SF"/>
    <property type="match status" value="1"/>
</dbReference>
<protein>
    <recommendedName>
        <fullName evidence="3">N-acetyltransferase domain-containing protein</fullName>
    </recommendedName>
</protein>
<evidence type="ECO:0000313" key="4">
    <source>
        <dbReference type="EMBL" id="PFG19327.1"/>
    </source>
</evidence>
<evidence type="ECO:0000256" key="1">
    <source>
        <dbReference type="ARBA" id="ARBA00022679"/>
    </source>
</evidence>
<accession>A0A2A9CY11</accession>
<dbReference type="Pfam" id="PF13312">
    <property type="entry name" value="DUF4081"/>
    <property type="match status" value="1"/>
</dbReference>
<gene>
    <name evidence="4" type="ORF">ATL40_0886</name>
</gene>
<dbReference type="PROSITE" id="PS51186">
    <property type="entry name" value="GNAT"/>
    <property type="match status" value="1"/>
</dbReference>
<keyword evidence="5" id="KW-1185">Reference proteome</keyword>
<evidence type="ECO:0000313" key="5">
    <source>
        <dbReference type="Proteomes" id="UP000224915"/>
    </source>
</evidence>
<dbReference type="PANTHER" id="PTHR43877:SF2">
    <property type="entry name" value="AMINOALKYLPHOSPHONATE N-ACETYLTRANSFERASE-RELATED"/>
    <property type="match status" value="1"/>
</dbReference>
<dbReference type="InterPro" id="IPR000182">
    <property type="entry name" value="GNAT_dom"/>
</dbReference>
<dbReference type="SUPFAM" id="SSF55729">
    <property type="entry name" value="Acyl-CoA N-acyltransferases (Nat)"/>
    <property type="match status" value="1"/>
</dbReference>
<name>A0A2A9CY11_9MICO</name>